<keyword evidence="1" id="KW-0812">Transmembrane</keyword>
<dbReference type="RefSeq" id="WP_074715732.1">
    <property type="nucleotide sequence ID" value="NZ_FNWV01000004.1"/>
</dbReference>
<proteinExistence type="predicted"/>
<evidence type="ECO:0000256" key="1">
    <source>
        <dbReference type="SAM" id="Phobius"/>
    </source>
</evidence>
<sequence length="170" mass="18601">MNVVTIDCPHCGAAVERKKDEYFGVCPYCGCEVCFDEAKAEAEVVGLRDKVSDLDKHLNAEKQYKHQLAAWEKKRNRLYLITGAMSFVGFLCAVLSSDTEDAYIAIGVTLILAALFGLLIISLLRCADYPKPIDANTPKKGSFIKVFGTGFIILCGTAFLSAIIYAIFTA</sequence>
<evidence type="ECO:0000313" key="3">
    <source>
        <dbReference type="Proteomes" id="UP000183190"/>
    </source>
</evidence>
<dbReference type="Proteomes" id="UP000183190">
    <property type="component" value="Unassembled WGS sequence"/>
</dbReference>
<name>A0A1H6J402_RUMFL</name>
<dbReference type="AlphaFoldDB" id="A0A1H6J402"/>
<dbReference type="EMBL" id="FNWV01000004">
    <property type="protein sequence ID" value="SEH54956.1"/>
    <property type="molecule type" value="Genomic_DNA"/>
</dbReference>
<feature type="transmembrane region" description="Helical" evidence="1">
    <location>
        <begin position="102"/>
        <end position="124"/>
    </location>
</feature>
<dbReference type="OrthoDB" id="1820572at2"/>
<protein>
    <submittedName>
        <fullName evidence="2">Uncharacterized protein</fullName>
    </submittedName>
</protein>
<feature type="transmembrane region" description="Helical" evidence="1">
    <location>
        <begin position="144"/>
        <end position="168"/>
    </location>
</feature>
<keyword evidence="1" id="KW-0472">Membrane</keyword>
<evidence type="ECO:0000313" key="2">
    <source>
        <dbReference type="EMBL" id="SEH54956.1"/>
    </source>
</evidence>
<gene>
    <name evidence="2" type="ORF">SAMN02910265_01355</name>
</gene>
<accession>A0A1H6J402</accession>
<keyword evidence="1" id="KW-1133">Transmembrane helix</keyword>
<reference evidence="2 3" key="1">
    <citation type="submission" date="2016-10" db="EMBL/GenBank/DDBJ databases">
        <authorList>
            <person name="de Groot N.N."/>
        </authorList>
    </citation>
    <scope>NUCLEOTIDE SEQUENCE [LARGE SCALE GENOMIC DNA]</scope>
    <source>
        <strain evidence="2 3">YAD2003</strain>
    </source>
</reference>
<dbReference type="SUPFAM" id="SSF57850">
    <property type="entry name" value="RING/U-box"/>
    <property type="match status" value="1"/>
</dbReference>
<organism evidence="2 3">
    <name type="scientific">Ruminococcus flavefaciens</name>
    <dbReference type="NCBI Taxonomy" id="1265"/>
    <lineage>
        <taxon>Bacteria</taxon>
        <taxon>Bacillati</taxon>
        <taxon>Bacillota</taxon>
        <taxon>Clostridia</taxon>
        <taxon>Eubacteriales</taxon>
        <taxon>Oscillospiraceae</taxon>
        <taxon>Ruminococcus</taxon>
    </lineage>
</organism>
<feature type="transmembrane region" description="Helical" evidence="1">
    <location>
        <begin position="78"/>
        <end position="96"/>
    </location>
</feature>